<protein>
    <recommendedName>
        <fullName evidence="9">CBS domain-containing protein</fullName>
    </recommendedName>
</protein>
<dbReference type="EMBL" id="RSCE01000004">
    <property type="protein sequence ID" value="RSH83129.1"/>
    <property type="molecule type" value="Genomic_DNA"/>
</dbReference>
<reference evidence="7 8" key="1">
    <citation type="submission" date="2018-11" db="EMBL/GenBank/DDBJ databases">
        <title>Genome sequence of Apiotrichum porosum DSM 27194.</title>
        <authorList>
            <person name="Aliyu H."/>
            <person name="Gorte O."/>
            <person name="Ochsenreither K."/>
        </authorList>
    </citation>
    <scope>NUCLEOTIDE SEQUENCE [LARGE SCALE GENOMIC DNA]</scope>
    <source>
        <strain evidence="7 8">DSM 27194</strain>
    </source>
</reference>
<evidence type="ECO:0008006" key="9">
    <source>
        <dbReference type="Google" id="ProtNLM"/>
    </source>
</evidence>
<feature type="domain" description="CBS" evidence="5">
    <location>
        <begin position="530"/>
        <end position="602"/>
    </location>
</feature>
<dbReference type="PROSITE" id="PS51371">
    <property type="entry name" value="CBS"/>
    <property type="match status" value="4"/>
</dbReference>
<evidence type="ECO:0000256" key="3">
    <source>
        <dbReference type="SAM" id="MobiDB-lite"/>
    </source>
</evidence>
<feature type="region of interest" description="Disordered" evidence="3">
    <location>
        <begin position="1"/>
        <end position="62"/>
    </location>
</feature>
<keyword evidence="4" id="KW-0472">Membrane</keyword>
<dbReference type="InterPro" id="IPR053793">
    <property type="entry name" value="PB1-like"/>
</dbReference>
<dbReference type="Pfam" id="PF00571">
    <property type="entry name" value="CBS"/>
    <property type="match status" value="4"/>
</dbReference>
<keyword evidence="1" id="KW-0677">Repeat</keyword>
<feature type="compositionally biased region" description="Polar residues" evidence="3">
    <location>
        <begin position="199"/>
        <end position="209"/>
    </location>
</feature>
<feature type="compositionally biased region" description="Pro residues" evidence="3">
    <location>
        <begin position="173"/>
        <end position="188"/>
    </location>
</feature>
<dbReference type="InterPro" id="IPR051462">
    <property type="entry name" value="CBS_domain-containing"/>
</dbReference>
<evidence type="ECO:0000256" key="1">
    <source>
        <dbReference type="ARBA" id="ARBA00022737"/>
    </source>
</evidence>
<dbReference type="Pfam" id="PF00564">
    <property type="entry name" value="PB1"/>
    <property type="match status" value="1"/>
</dbReference>
<feature type="domain" description="PB1" evidence="6">
    <location>
        <begin position="763"/>
        <end position="860"/>
    </location>
</feature>
<comment type="caution">
    <text evidence="7">The sequence shown here is derived from an EMBL/GenBank/DDBJ whole genome shotgun (WGS) entry which is preliminary data.</text>
</comment>
<gene>
    <name evidence="7" type="ORF">EHS24_006787</name>
</gene>
<sequence>MSRIPVPNGGLHHSPSPSSPSSLTAANMNSPVAAVDTRKKQNRRDERDITQPNTGHQPLSPITHSSFLTAHSVPTVTSVCSLFRATLLGLFAPSAHWPRRETTAVAPVLVAYLSYSPPPLPLLLLFSSCATPIPPVAMSNAQTLPLTLSPSNPSPPLSVDGHTNNSGFLVPALPTPPHTKPLDTPPISNPHSPILQPSGLPNVNPTSPNAERRRSVQFPGLPGNAATSSTPNLTASPEQRKRAPVAFPGASSPNMTSTTAEPSSSSADTGASDELAVRKRYHSSLSKTEIAPTGKLSRNVSGKGLGSKLQSLRKKIENELSRKRPGGRGAPAQEATSSYKRPSKRAMKGTVAGLRPSPALTVPEGMSVADASQLCAAKRTDCVLVVDDEEGLSGIFTAKDLAFRVTADGLDPRTTTVAQIMTRNPMVTRDTTSATDALQLMVSRHFRHLPVCNEDGDVVGLLDITKVFHDALAKVERSADATSQLSAALAGVQTELGPGLVGNPHTAAMMAYVDALRDRMAQPDLQSVLDTSLPPPTVSPRTSVREAARLMKERRTTAVCVLEANPGSVLSGVSNRENPPKIAGIFTSKDIVLRVIAAGLDAARCSVVRVMTPHPDTAPPAMIVQDALKKMHNGHYLNLPVVEDDGRLIGIVDVLKLTYATLEQIESMNEERTTEAGPMWGKFFDTLNTAGADDDTHSALSVSEVPDSPSSKMLGHQRGLSSVTSPISEVMPGDSASVVGEMSEIGMKTGASSVAPAPLPVDDGTYVFKFKTPSGRTHRFQARHDNYELLRDIVHGKLSVDPFFDTPEDPTAPAPDPSIFTLSYTDDDGDLVEITADGDVSDAVAIARGQKTDRIVLYVNGGKSWEEAARLAEPVVEVVKAAEPEPVPEPPAAPIAPAPVVAAVPIVVEEDVEAKLSDPNADPAKVPTYGASGAHAVHAKLPPQPEDLIFGVLPKDLALPAAIGFLGVVIAGVFVASRASK</sequence>
<dbReference type="CDD" id="cd17782">
    <property type="entry name" value="CBS_pair_MUG70_2"/>
    <property type="match status" value="1"/>
</dbReference>
<keyword evidence="8" id="KW-1185">Reference proteome</keyword>
<dbReference type="Gene3D" id="3.10.580.10">
    <property type="entry name" value="CBS-domain"/>
    <property type="match status" value="2"/>
</dbReference>
<proteinExistence type="predicted"/>
<keyword evidence="4" id="KW-0812">Transmembrane</keyword>
<dbReference type="SUPFAM" id="SSF54277">
    <property type="entry name" value="CAD &amp; PB1 domains"/>
    <property type="match status" value="1"/>
</dbReference>
<keyword evidence="4" id="KW-1133">Transmembrane helix</keyword>
<accession>A0A427XW84</accession>
<evidence type="ECO:0000256" key="2">
    <source>
        <dbReference type="PROSITE-ProRule" id="PRU00703"/>
    </source>
</evidence>
<name>A0A427XW84_9TREE</name>
<evidence type="ECO:0000313" key="7">
    <source>
        <dbReference type="EMBL" id="RSH83129.1"/>
    </source>
</evidence>
<dbReference type="SMART" id="SM00116">
    <property type="entry name" value="CBS"/>
    <property type="match status" value="4"/>
</dbReference>
<feature type="compositionally biased region" description="Low complexity" evidence="3">
    <location>
        <begin position="256"/>
        <end position="269"/>
    </location>
</feature>
<evidence type="ECO:0000259" key="5">
    <source>
        <dbReference type="PROSITE" id="PS51371"/>
    </source>
</evidence>
<evidence type="ECO:0000256" key="4">
    <source>
        <dbReference type="SAM" id="Phobius"/>
    </source>
</evidence>
<dbReference type="Proteomes" id="UP000279236">
    <property type="component" value="Unassembled WGS sequence"/>
</dbReference>
<dbReference type="STRING" id="105984.A0A427XW84"/>
<dbReference type="PANTHER" id="PTHR48108:SF26">
    <property type="entry name" value="CBS DOMAIN-CONTAINING PROTEIN DDB_G0289609"/>
    <property type="match status" value="1"/>
</dbReference>
<dbReference type="InterPro" id="IPR046342">
    <property type="entry name" value="CBS_dom_sf"/>
</dbReference>
<dbReference type="InterPro" id="IPR000270">
    <property type="entry name" value="PB1_dom"/>
</dbReference>
<feature type="domain" description="CBS" evidence="5">
    <location>
        <begin position="611"/>
        <end position="667"/>
    </location>
</feature>
<feature type="domain" description="CBS" evidence="5">
    <location>
        <begin position="354"/>
        <end position="412"/>
    </location>
</feature>
<organism evidence="7 8">
    <name type="scientific">Apiotrichum porosum</name>
    <dbReference type="NCBI Taxonomy" id="105984"/>
    <lineage>
        <taxon>Eukaryota</taxon>
        <taxon>Fungi</taxon>
        <taxon>Dikarya</taxon>
        <taxon>Basidiomycota</taxon>
        <taxon>Agaricomycotina</taxon>
        <taxon>Tremellomycetes</taxon>
        <taxon>Trichosporonales</taxon>
        <taxon>Trichosporonaceae</taxon>
        <taxon>Apiotrichum</taxon>
    </lineage>
</organism>
<keyword evidence="2" id="KW-0129">CBS domain</keyword>
<dbReference type="RefSeq" id="XP_028477081.1">
    <property type="nucleotide sequence ID" value="XM_028622189.1"/>
</dbReference>
<dbReference type="OrthoDB" id="418595at2759"/>
<feature type="compositionally biased region" description="Basic and acidic residues" evidence="3">
    <location>
        <begin position="36"/>
        <end position="49"/>
    </location>
</feature>
<feature type="region of interest" description="Disordered" evidence="3">
    <location>
        <begin position="147"/>
        <end position="358"/>
    </location>
</feature>
<dbReference type="AlphaFoldDB" id="A0A427XW84"/>
<dbReference type="PANTHER" id="PTHR48108">
    <property type="entry name" value="CBS DOMAIN-CONTAINING PROTEIN CBSX2, CHLOROPLASTIC"/>
    <property type="match status" value="1"/>
</dbReference>
<dbReference type="SMART" id="SM00666">
    <property type="entry name" value="PB1"/>
    <property type="match status" value="1"/>
</dbReference>
<evidence type="ECO:0000259" key="6">
    <source>
        <dbReference type="PROSITE" id="PS51745"/>
    </source>
</evidence>
<dbReference type="PROSITE" id="PS51745">
    <property type="entry name" value="PB1"/>
    <property type="match status" value="1"/>
</dbReference>
<dbReference type="GeneID" id="39591330"/>
<feature type="compositionally biased region" description="Polar residues" evidence="3">
    <location>
        <begin position="50"/>
        <end position="62"/>
    </location>
</feature>
<dbReference type="SUPFAM" id="SSF54631">
    <property type="entry name" value="CBS-domain pair"/>
    <property type="match status" value="2"/>
</dbReference>
<evidence type="ECO:0000313" key="8">
    <source>
        <dbReference type="Proteomes" id="UP000279236"/>
    </source>
</evidence>
<feature type="compositionally biased region" description="Polar residues" evidence="3">
    <location>
        <begin position="225"/>
        <end position="237"/>
    </location>
</feature>
<dbReference type="CDD" id="cd17781">
    <property type="entry name" value="CBS_pair_MUG70_1"/>
    <property type="match status" value="1"/>
</dbReference>
<feature type="domain" description="CBS" evidence="5">
    <location>
        <begin position="421"/>
        <end position="477"/>
    </location>
</feature>
<feature type="transmembrane region" description="Helical" evidence="4">
    <location>
        <begin position="957"/>
        <end position="976"/>
    </location>
</feature>
<feature type="region of interest" description="Disordered" evidence="3">
    <location>
        <begin position="695"/>
        <end position="734"/>
    </location>
</feature>
<dbReference type="InterPro" id="IPR000644">
    <property type="entry name" value="CBS_dom"/>
</dbReference>